<keyword evidence="1" id="KW-0812">Transmembrane</keyword>
<evidence type="ECO:0000313" key="2">
    <source>
        <dbReference type="EMBL" id="MEN2743337.1"/>
    </source>
</evidence>
<comment type="caution">
    <text evidence="2">The sequence shown here is derived from an EMBL/GenBank/DDBJ whole genome shotgun (WGS) entry which is preliminary data.</text>
</comment>
<keyword evidence="3" id="KW-1185">Reference proteome</keyword>
<accession>A0ABU9WVZ1</accession>
<keyword evidence="1" id="KW-0472">Membrane</keyword>
<feature type="transmembrane region" description="Helical" evidence="1">
    <location>
        <begin position="12"/>
        <end position="36"/>
    </location>
</feature>
<dbReference type="RefSeq" id="WP_345882832.1">
    <property type="nucleotide sequence ID" value="NZ_JBDFRB010000001.1"/>
</dbReference>
<keyword evidence="1" id="KW-1133">Transmembrane helix</keyword>
<gene>
    <name evidence="2" type="ORF">ABCQ75_02125</name>
</gene>
<dbReference type="EMBL" id="JBDFRB010000001">
    <property type="protein sequence ID" value="MEN2743337.1"/>
    <property type="molecule type" value="Genomic_DNA"/>
</dbReference>
<evidence type="ECO:0000256" key="1">
    <source>
        <dbReference type="SAM" id="Phobius"/>
    </source>
</evidence>
<proteinExistence type="predicted"/>
<organism evidence="2 3">
    <name type="scientific">Sinomonas halotolerans</name>
    <dbReference type="NCBI Taxonomy" id="1644133"/>
    <lineage>
        <taxon>Bacteria</taxon>
        <taxon>Bacillati</taxon>
        <taxon>Actinomycetota</taxon>
        <taxon>Actinomycetes</taxon>
        <taxon>Micrococcales</taxon>
        <taxon>Micrococcaceae</taxon>
        <taxon>Sinomonas</taxon>
    </lineage>
</organism>
<evidence type="ECO:0000313" key="3">
    <source>
        <dbReference type="Proteomes" id="UP001422074"/>
    </source>
</evidence>
<sequence>MFEFNLQTAVFFGTVALGGLLFFLSVAALAGATLLLGAIRGMRRTRGAALSPDGGLLGRGSRSVSTAE</sequence>
<dbReference type="Proteomes" id="UP001422074">
    <property type="component" value="Unassembled WGS sequence"/>
</dbReference>
<name>A0ABU9WVZ1_9MICC</name>
<protein>
    <submittedName>
        <fullName evidence="2">Uncharacterized protein</fullName>
    </submittedName>
</protein>
<reference evidence="2 3" key="1">
    <citation type="submission" date="2024-05" db="EMBL/GenBank/DDBJ databases">
        <title>Sinomonas sp. nov., isolated from a waste landfill.</title>
        <authorList>
            <person name="Zhao Y."/>
        </authorList>
    </citation>
    <scope>NUCLEOTIDE SEQUENCE [LARGE SCALE GENOMIC DNA]</scope>
    <source>
        <strain evidence="2 3">CCTCC AB2014300</strain>
    </source>
</reference>